<dbReference type="SMART" id="SM00382">
    <property type="entry name" value="AAA"/>
    <property type="match status" value="1"/>
</dbReference>
<dbReference type="GO" id="GO:0005524">
    <property type="term" value="F:ATP binding"/>
    <property type="evidence" value="ECO:0007669"/>
    <property type="project" value="UniProtKB-KW"/>
</dbReference>
<dbReference type="GO" id="GO:0005886">
    <property type="term" value="C:plasma membrane"/>
    <property type="evidence" value="ECO:0007669"/>
    <property type="project" value="UniProtKB-SubCell"/>
</dbReference>
<proteinExistence type="inferred from homology"/>
<keyword evidence="3" id="KW-0813">Transport</keyword>
<dbReference type="AlphaFoldDB" id="A0A8S0Y0Q0"/>
<dbReference type="FunFam" id="3.40.50.300:FF:000016">
    <property type="entry name" value="Oligopeptide ABC transporter ATP-binding component"/>
    <property type="match status" value="1"/>
</dbReference>
<evidence type="ECO:0000256" key="3">
    <source>
        <dbReference type="ARBA" id="ARBA00022448"/>
    </source>
</evidence>
<reference evidence="11" key="2">
    <citation type="submission" date="2020-01" db="EMBL/GenBank/DDBJ databases">
        <authorList>
            <person name="Hornung B."/>
        </authorList>
    </citation>
    <scope>NUCLEOTIDE SEQUENCE</scope>
    <source>
        <strain evidence="11">PacBioINE</strain>
    </source>
</reference>
<dbReference type="InterPro" id="IPR050388">
    <property type="entry name" value="ABC_Ni/Peptide_Import"/>
</dbReference>
<dbReference type="InterPro" id="IPR027417">
    <property type="entry name" value="P-loop_NTPase"/>
</dbReference>
<dbReference type="Proteomes" id="UP001071230">
    <property type="component" value="Unassembled WGS sequence"/>
</dbReference>
<keyword evidence="4" id="KW-1003">Cell membrane</keyword>
<evidence type="ECO:0000256" key="4">
    <source>
        <dbReference type="ARBA" id="ARBA00022475"/>
    </source>
</evidence>
<evidence type="ECO:0000256" key="5">
    <source>
        <dbReference type="ARBA" id="ARBA00022519"/>
    </source>
</evidence>
<gene>
    <name evidence="12" type="ORF">DEACI_3788</name>
    <name evidence="11" type="ORF">DEACI_4190</name>
</gene>
<dbReference type="InterPro" id="IPR017871">
    <property type="entry name" value="ABC_transporter-like_CS"/>
</dbReference>
<evidence type="ECO:0000256" key="9">
    <source>
        <dbReference type="ARBA" id="ARBA00023136"/>
    </source>
</evidence>
<organism evidence="11">
    <name type="scientific">Acididesulfobacillus acetoxydans</name>
    <dbReference type="NCBI Taxonomy" id="1561005"/>
    <lineage>
        <taxon>Bacteria</taxon>
        <taxon>Bacillati</taxon>
        <taxon>Bacillota</taxon>
        <taxon>Clostridia</taxon>
        <taxon>Eubacteriales</taxon>
        <taxon>Peptococcaceae</taxon>
        <taxon>Acididesulfobacillus</taxon>
    </lineage>
</organism>
<dbReference type="EMBL" id="LR746496">
    <property type="protein sequence ID" value="CAA7603367.1"/>
    <property type="molecule type" value="Genomic_DNA"/>
</dbReference>
<keyword evidence="5" id="KW-0997">Cell inner membrane</keyword>
<dbReference type="InterPro" id="IPR003439">
    <property type="entry name" value="ABC_transporter-like_ATP-bd"/>
</dbReference>
<dbReference type="InterPro" id="IPR013563">
    <property type="entry name" value="Oligopep_ABC_C"/>
</dbReference>
<evidence type="ECO:0000313" key="13">
    <source>
        <dbReference type="Proteomes" id="UP001071230"/>
    </source>
</evidence>
<dbReference type="GO" id="GO:0015833">
    <property type="term" value="P:peptide transport"/>
    <property type="evidence" value="ECO:0007669"/>
    <property type="project" value="InterPro"/>
</dbReference>
<dbReference type="EC" id="3.6.1.3" evidence="11"/>
<dbReference type="SUPFAM" id="SSF52540">
    <property type="entry name" value="P-loop containing nucleoside triphosphate hydrolases"/>
    <property type="match status" value="1"/>
</dbReference>
<evidence type="ECO:0000313" key="11">
    <source>
        <dbReference type="EMBL" id="CAA7603367.1"/>
    </source>
</evidence>
<keyword evidence="7 12" id="KW-0067">ATP-binding</keyword>
<evidence type="ECO:0000256" key="2">
    <source>
        <dbReference type="ARBA" id="ARBA00005417"/>
    </source>
</evidence>
<evidence type="ECO:0000313" key="12">
    <source>
        <dbReference type="EMBL" id="CEJ09304.1"/>
    </source>
</evidence>
<name>A0A8S0Y0Q0_9FIRM</name>
<dbReference type="EMBL" id="CDGJ01000124">
    <property type="protein sequence ID" value="CEJ09304.1"/>
    <property type="molecule type" value="Genomic_DNA"/>
</dbReference>
<dbReference type="NCBIfam" id="TIGR01727">
    <property type="entry name" value="oligo_HPY"/>
    <property type="match status" value="1"/>
</dbReference>
<dbReference type="Proteomes" id="UP000836597">
    <property type="component" value="Chromosome"/>
</dbReference>
<comment type="subcellular location">
    <subcellularLocation>
        <location evidence="1">Cell membrane</location>
        <topology evidence="1">Peripheral membrane protein</topology>
    </subcellularLocation>
</comment>
<keyword evidence="13" id="KW-1185">Reference proteome</keyword>
<dbReference type="PROSITE" id="PS50893">
    <property type="entry name" value="ABC_TRANSPORTER_2"/>
    <property type="match status" value="1"/>
</dbReference>
<sequence length="331" mass="36586">MLAIEQLTMIYETKRGRVKAVNKVDLSLGTGEILGLVGESGCGKSATLLTILGLVPYPGKVTGGRIIFQGEDLLQKTPAELRKIRGKEIAMIFQDPMTTLNPVFKVGEQIRESLQIHGLMNEQAEGGWFKGRKRKESEVDRVYQLMREVGIPSPEKRYFEYPFQFSGGMQQRAIIAIALACSAQLLLADEPTTALDVTIQAQILELLAKINRERETAMVLVTHNLAMAAEFCQRIAVMYAGEIVEQGPTDEVLEKPKHPYTQGLLRSIPRIGKVKQKLEPIPGTVPDLASLEDGTCPFYPRCAQAQPACLEDECTLEDVGGGHWVKCALYN</sequence>
<dbReference type="CDD" id="cd03257">
    <property type="entry name" value="ABC_NikE_OppD_transporters"/>
    <property type="match status" value="1"/>
</dbReference>
<dbReference type="PANTHER" id="PTHR43297">
    <property type="entry name" value="OLIGOPEPTIDE TRANSPORT ATP-BINDING PROTEIN APPD"/>
    <property type="match status" value="1"/>
</dbReference>
<dbReference type="PROSITE" id="PS00211">
    <property type="entry name" value="ABC_TRANSPORTER_1"/>
    <property type="match status" value="1"/>
</dbReference>
<dbReference type="Pfam" id="PF00005">
    <property type="entry name" value="ABC_tran"/>
    <property type="match status" value="1"/>
</dbReference>
<evidence type="ECO:0000256" key="7">
    <source>
        <dbReference type="ARBA" id="ARBA00022840"/>
    </source>
</evidence>
<feature type="domain" description="ABC transporter" evidence="10">
    <location>
        <begin position="2"/>
        <end position="265"/>
    </location>
</feature>
<dbReference type="GO" id="GO:0016887">
    <property type="term" value="F:ATP hydrolysis activity"/>
    <property type="evidence" value="ECO:0007669"/>
    <property type="project" value="InterPro"/>
</dbReference>
<evidence type="ECO:0000259" key="10">
    <source>
        <dbReference type="PROSITE" id="PS50893"/>
    </source>
</evidence>
<dbReference type="Pfam" id="PF08352">
    <property type="entry name" value="oligo_HPY"/>
    <property type="match status" value="1"/>
</dbReference>
<protein>
    <submittedName>
        <fullName evidence="11">ABC transporter</fullName>
        <ecNumber evidence="11">3.6.1.3</ecNumber>
    </submittedName>
    <submittedName>
        <fullName evidence="12">Dipeptide transport ATP-binding protein DppD</fullName>
    </submittedName>
</protein>
<keyword evidence="6" id="KW-0547">Nucleotide-binding</keyword>
<dbReference type="PANTHER" id="PTHR43297:SF14">
    <property type="entry name" value="ATPASE AAA-TYPE CORE DOMAIN-CONTAINING PROTEIN"/>
    <property type="match status" value="1"/>
</dbReference>
<evidence type="ECO:0000256" key="1">
    <source>
        <dbReference type="ARBA" id="ARBA00004202"/>
    </source>
</evidence>
<comment type="similarity">
    <text evidence="2">Belongs to the ABC transporter superfamily.</text>
</comment>
<accession>A0A8S0Y0Q0</accession>
<reference evidence="12" key="1">
    <citation type="submission" date="2014-11" db="EMBL/GenBank/DDBJ databases">
        <authorList>
            <person name="Hornung B.V."/>
        </authorList>
    </citation>
    <scope>NUCLEOTIDE SEQUENCE</scope>
    <source>
        <strain evidence="12">INE</strain>
    </source>
</reference>
<evidence type="ECO:0000256" key="8">
    <source>
        <dbReference type="ARBA" id="ARBA00022967"/>
    </source>
</evidence>
<evidence type="ECO:0000256" key="6">
    <source>
        <dbReference type="ARBA" id="ARBA00022741"/>
    </source>
</evidence>
<dbReference type="Gene3D" id="3.40.50.300">
    <property type="entry name" value="P-loop containing nucleotide triphosphate hydrolases"/>
    <property type="match status" value="1"/>
</dbReference>
<dbReference type="RefSeq" id="WP_240986581.1">
    <property type="nucleotide sequence ID" value="NZ_CDGJ01000124.1"/>
</dbReference>
<keyword evidence="8" id="KW-1278">Translocase</keyword>
<dbReference type="KEGG" id="aacx:DEACI_4190"/>
<keyword evidence="11" id="KW-0378">Hydrolase</keyword>
<dbReference type="InterPro" id="IPR003593">
    <property type="entry name" value="AAA+_ATPase"/>
</dbReference>
<keyword evidence="9" id="KW-0472">Membrane</keyword>